<evidence type="ECO:0000256" key="2">
    <source>
        <dbReference type="SAM" id="SignalP"/>
    </source>
</evidence>
<reference evidence="3" key="2">
    <citation type="submission" date="2015-06" db="UniProtKB">
        <authorList>
            <consortium name="EnsemblProtists"/>
        </authorList>
    </citation>
    <scope>IDENTIFICATION</scope>
    <source>
        <strain evidence="3">Pr102</strain>
    </source>
</reference>
<keyword evidence="2" id="KW-0732">Signal</keyword>
<sequence length="326" mass="34222">MVSTTSILAMVAAAATTIDYVQAHGYIANPAPTWKKEETNDWVVEIAPLWKGGWDESKGDDGILAVFKELSATNNYKDLKTLMDGPEFGEDCGFTDPNGTPSDPPTDGTATFSRGIVHAGPCEIWLDDKMVLQNDDCQSAYGDGTQETISVFKPVDYSGCAAGGCLLRFYWLALQRLDGKAVWQSYKNCIPLTGPAGGGASQTAPSTGDGSNVSQTQPSSGESDTPSTGDASQKSDTPSTGDSSKKSDSPSTDSSKKSDTPSSEDQNSPSSGDSNSPSSGDSNSPSTETTPAPESPTTWTQAPSADTPEMTPAPSSKCNGRRRRRD</sequence>
<proteinExistence type="predicted"/>
<dbReference type="Proteomes" id="UP000005238">
    <property type="component" value="Unassembled WGS sequence"/>
</dbReference>
<keyword evidence="4" id="KW-1185">Reference proteome</keyword>
<dbReference type="OMA" id="TIDYVQA"/>
<dbReference type="VEuPathDB" id="FungiDB:KRP22_2273"/>
<feature type="compositionally biased region" description="Basic and acidic residues" evidence="1">
    <location>
        <begin position="243"/>
        <end position="259"/>
    </location>
</feature>
<feature type="region of interest" description="Disordered" evidence="1">
    <location>
        <begin position="196"/>
        <end position="326"/>
    </location>
</feature>
<feature type="compositionally biased region" description="Low complexity" evidence="1">
    <location>
        <begin position="260"/>
        <end position="300"/>
    </location>
</feature>
<dbReference type="HOGENOM" id="CLU_046500_2_0_1"/>
<dbReference type="eggNOG" id="ENOG502SFS1">
    <property type="taxonomic scope" value="Eukaryota"/>
</dbReference>
<dbReference type="AlphaFoldDB" id="H3GDF1"/>
<reference evidence="4" key="1">
    <citation type="journal article" date="2006" name="Science">
        <title>Phytophthora genome sequences uncover evolutionary origins and mechanisms of pathogenesis.</title>
        <authorList>
            <person name="Tyler B.M."/>
            <person name="Tripathy S."/>
            <person name="Zhang X."/>
            <person name="Dehal P."/>
            <person name="Jiang R.H."/>
            <person name="Aerts A."/>
            <person name="Arredondo F.D."/>
            <person name="Baxter L."/>
            <person name="Bensasson D."/>
            <person name="Beynon J.L."/>
            <person name="Chapman J."/>
            <person name="Damasceno C.M."/>
            <person name="Dorrance A.E."/>
            <person name="Dou D."/>
            <person name="Dickerman A.W."/>
            <person name="Dubchak I.L."/>
            <person name="Garbelotto M."/>
            <person name="Gijzen M."/>
            <person name="Gordon S.G."/>
            <person name="Govers F."/>
            <person name="Grunwald N.J."/>
            <person name="Huang W."/>
            <person name="Ivors K.L."/>
            <person name="Jones R.W."/>
            <person name="Kamoun S."/>
            <person name="Krampis K."/>
            <person name="Lamour K.H."/>
            <person name="Lee M.K."/>
            <person name="McDonald W.H."/>
            <person name="Medina M."/>
            <person name="Meijer H.J."/>
            <person name="Nordberg E.K."/>
            <person name="Maclean D.J."/>
            <person name="Ospina-Giraldo M.D."/>
            <person name="Morris P.F."/>
            <person name="Phuntumart V."/>
            <person name="Putnam N.H."/>
            <person name="Rash S."/>
            <person name="Rose J.K."/>
            <person name="Sakihama Y."/>
            <person name="Salamov A.A."/>
            <person name="Savidor A."/>
            <person name="Scheuring C.F."/>
            <person name="Smith B.M."/>
            <person name="Sobral B.W."/>
            <person name="Terry A."/>
            <person name="Torto-Alalibo T.A."/>
            <person name="Win J."/>
            <person name="Xu Z."/>
            <person name="Zhang H."/>
            <person name="Grigoriev I.V."/>
            <person name="Rokhsar D.S."/>
            <person name="Boore J.L."/>
        </authorList>
    </citation>
    <scope>NUCLEOTIDE SEQUENCE [LARGE SCALE GENOMIC DNA]</scope>
    <source>
        <strain evidence="4">Pr102</strain>
    </source>
</reference>
<evidence type="ECO:0000313" key="4">
    <source>
        <dbReference type="Proteomes" id="UP000005238"/>
    </source>
</evidence>
<evidence type="ECO:0000256" key="1">
    <source>
        <dbReference type="SAM" id="MobiDB-lite"/>
    </source>
</evidence>
<organism evidence="3 4">
    <name type="scientific">Phytophthora ramorum</name>
    <name type="common">Sudden oak death agent</name>
    <dbReference type="NCBI Taxonomy" id="164328"/>
    <lineage>
        <taxon>Eukaryota</taxon>
        <taxon>Sar</taxon>
        <taxon>Stramenopiles</taxon>
        <taxon>Oomycota</taxon>
        <taxon>Peronosporomycetes</taxon>
        <taxon>Peronosporales</taxon>
        <taxon>Peronosporaceae</taxon>
        <taxon>Phytophthora</taxon>
    </lineage>
</organism>
<dbReference type="VEuPathDB" id="FungiDB:KRP23_4501"/>
<dbReference type="EnsemblProtists" id="Phyra73582">
    <property type="protein sequence ID" value="Phyra73582"/>
    <property type="gene ID" value="Phyra73582"/>
</dbReference>
<protein>
    <submittedName>
        <fullName evidence="3">Uncharacterized protein</fullName>
    </submittedName>
</protein>
<name>H3GDF1_PHYRM</name>
<dbReference type="InParanoid" id="H3GDF1"/>
<feature type="compositionally biased region" description="Polar residues" evidence="1">
    <location>
        <begin position="201"/>
        <end position="232"/>
    </location>
</feature>
<accession>H3GDF1</accession>
<dbReference type="STRING" id="164328.H3GDF1"/>
<feature type="chain" id="PRO_5003587287" evidence="2">
    <location>
        <begin position="24"/>
        <end position="326"/>
    </location>
</feature>
<evidence type="ECO:0000313" key="3">
    <source>
        <dbReference type="EnsemblProtists" id="Phyra73582"/>
    </source>
</evidence>
<feature type="signal peptide" evidence="2">
    <location>
        <begin position="1"/>
        <end position="23"/>
    </location>
</feature>
<dbReference type="EMBL" id="DS566001">
    <property type="status" value="NOT_ANNOTATED_CDS"/>
    <property type="molecule type" value="Genomic_DNA"/>
</dbReference>